<dbReference type="PANTHER" id="PTHR34496">
    <property type="entry name" value="GLCNAC TRANSFERASE-RELATED"/>
    <property type="match status" value="1"/>
</dbReference>
<protein>
    <submittedName>
        <fullName evidence="1">Uncharacterized protein</fullName>
    </submittedName>
</protein>
<proteinExistence type="predicted"/>
<reference evidence="1" key="1">
    <citation type="submission" date="2021-01" db="EMBL/GenBank/DDBJ databases">
        <authorList>
            <person name="Corre E."/>
            <person name="Pelletier E."/>
            <person name="Niang G."/>
            <person name="Scheremetjew M."/>
            <person name="Finn R."/>
            <person name="Kale V."/>
            <person name="Holt S."/>
            <person name="Cochrane G."/>
            <person name="Meng A."/>
            <person name="Brown T."/>
            <person name="Cohen L."/>
        </authorList>
    </citation>
    <scope>NUCLEOTIDE SEQUENCE</scope>
</reference>
<dbReference type="EMBL" id="HBFI01002245">
    <property type="protein sequence ID" value="CAD8732701.1"/>
    <property type="molecule type" value="Transcribed_RNA"/>
</dbReference>
<dbReference type="AlphaFoldDB" id="A0A7S0XS59"/>
<sequence>MDKYAFMFTRDDHDDDDDDATKNMSKIEKQKKAAARGRNLWQQRYRDTPHVLCGRLHQIKAQRVHWKDGLGPTYGRYRAELFYDEEEYYLQMDSHTAFTLNWDVILINMHLQLNNDYGVISTYPKPLQNPTLWHWTPIDASFSRDIYVICKTGVLVDKLTKSFKLSPANIIHNPGQPILTAFFAAGFSFQKGHRITNVPYDPYAAFVFDGEEMSMAVRMWTHGYDFYAPNADVAYHLYSPNDKKIRPVFWESDDWTKKKQWKITRYSEFRLNVIMGLHDLLHNFIPKTSIDLREMEKYGLGDKRDVAGFWTFTRIDIKNLTELSPDLCPQYRNGGMAPFRIPWKNKTEDPYGPVLV</sequence>
<dbReference type="PANTHER" id="PTHR34496:SF6">
    <property type="entry name" value="GLYCOSYLTRANSFERASE 2-LIKE DOMAIN-CONTAINING PROTEIN"/>
    <property type="match status" value="1"/>
</dbReference>
<accession>A0A7S0XS59</accession>
<dbReference type="InterPro" id="IPR021067">
    <property type="entry name" value="Glycosyltransferase"/>
</dbReference>
<gene>
    <name evidence="1" type="ORF">EMAR1385_LOCUS1582</name>
</gene>
<evidence type="ECO:0000313" key="1">
    <source>
        <dbReference type="EMBL" id="CAD8732701.1"/>
    </source>
</evidence>
<name>A0A7S0XS59_9EUKA</name>
<organism evidence="1">
    <name type="scientific">Elphidium margaritaceum</name>
    <dbReference type="NCBI Taxonomy" id="933848"/>
    <lineage>
        <taxon>Eukaryota</taxon>
        <taxon>Sar</taxon>
        <taxon>Rhizaria</taxon>
        <taxon>Retaria</taxon>
        <taxon>Foraminifera</taxon>
        <taxon>Rotaliida</taxon>
        <taxon>Elphidiidae</taxon>
        <taxon>Elphidium</taxon>
    </lineage>
</organism>
<dbReference type="Pfam" id="PF11397">
    <property type="entry name" value="GlcNAc"/>
    <property type="match status" value="1"/>
</dbReference>